<evidence type="ECO:0000259" key="2">
    <source>
        <dbReference type="PROSITE" id="PS50887"/>
    </source>
</evidence>
<dbReference type="SMART" id="SM00267">
    <property type="entry name" value="GGDEF"/>
    <property type="match status" value="1"/>
</dbReference>
<dbReference type="SUPFAM" id="SSF55073">
    <property type="entry name" value="Nucleotide cyclase"/>
    <property type="match status" value="1"/>
</dbReference>
<dbReference type="OrthoDB" id="6597954at2"/>
<evidence type="ECO:0000313" key="4">
    <source>
        <dbReference type="Proteomes" id="UP000318126"/>
    </source>
</evidence>
<accession>A0A553JUM3</accession>
<protein>
    <submittedName>
        <fullName evidence="3">EAL domain-containing protein</fullName>
    </submittedName>
</protein>
<dbReference type="PROSITE" id="PS50887">
    <property type="entry name" value="GGDEF"/>
    <property type="match status" value="1"/>
</dbReference>
<comment type="caution">
    <text evidence="3">The sequence shown here is derived from an EMBL/GenBank/DDBJ whole genome shotgun (WGS) entry which is preliminary data.</text>
</comment>
<organism evidence="3 4">
    <name type="scientific">Shewanella hanedai</name>
    <name type="common">Alteromonas hanedai</name>
    <dbReference type="NCBI Taxonomy" id="25"/>
    <lineage>
        <taxon>Bacteria</taxon>
        <taxon>Pseudomonadati</taxon>
        <taxon>Pseudomonadota</taxon>
        <taxon>Gammaproteobacteria</taxon>
        <taxon>Alteromonadales</taxon>
        <taxon>Shewanellaceae</taxon>
        <taxon>Shewanella</taxon>
    </lineage>
</organism>
<dbReference type="InterPro" id="IPR050706">
    <property type="entry name" value="Cyclic-di-GMP_PDE-like"/>
</dbReference>
<dbReference type="Pfam" id="PF00990">
    <property type="entry name" value="GGDEF"/>
    <property type="match status" value="1"/>
</dbReference>
<dbReference type="EMBL" id="VKGK01000001">
    <property type="protein sequence ID" value="TRY16157.1"/>
    <property type="molecule type" value="Genomic_DNA"/>
</dbReference>
<dbReference type="PROSITE" id="PS50883">
    <property type="entry name" value="EAL"/>
    <property type="match status" value="1"/>
</dbReference>
<dbReference type="InterPro" id="IPR035919">
    <property type="entry name" value="EAL_sf"/>
</dbReference>
<dbReference type="PANTHER" id="PTHR33121">
    <property type="entry name" value="CYCLIC DI-GMP PHOSPHODIESTERASE PDEF"/>
    <property type="match status" value="1"/>
</dbReference>
<keyword evidence="4" id="KW-1185">Reference proteome</keyword>
<dbReference type="SUPFAM" id="SSF141868">
    <property type="entry name" value="EAL domain-like"/>
    <property type="match status" value="1"/>
</dbReference>
<proteinExistence type="predicted"/>
<dbReference type="InterPro" id="IPR029787">
    <property type="entry name" value="Nucleotide_cyclase"/>
</dbReference>
<dbReference type="InterPro" id="IPR043128">
    <property type="entry name" value="Rev_trsase/Diguanyl_cyclase"/>
</dbReference>
<dbReference type="Gene3D" id="3.30.70.270">
    <property type="match status" value="1"/>
</dbReference>
<dbReference type="RefSeq" id="WP_143562602.1">
    <property type="nucleotide sequence ID" value="NZ_BMPL01000001.1"/>
</dbReference>
<reference evidence="4" key="1">
    <citation type="submission" date="2019-07" db="EMBL/GenBank/DDBJ databases">
        <title>Shewanella sp. YLB-08 draft genomic sequence.</title>
        <authorList>
            <person name="Yu L."/>
        </authorList>
    </citation>
    <scope>NUCLEOTIDE SEQUENCE [LARGE SCALE GENOMIC DNA]</scope>
    <source>
        <strain evidence="4">JCM 20706</strain>
    </source>
</reference>
<evidence type="ECO:0000313" key="3">
    <source>
        <dbReference type="EMBL" id="TRY16157.1"/>
    </source>
</evidence>
<gene>
    <name evidence="3" type="ORF">FN961_00555</name>
</gene>
<feature type="domain" description="EAL" evidence="1">
    <location>
        <begin position="395"/>
        <end position="644"/>
    </location>
</feature>
<dbReference type="AlphaFoldDB" id="A0A553JUM3"/>
<dbReference type="SMART" id="SM00052">
    <property type="entry name" value="EAL"/>
    <property type="match status" value="1"/>
</dbReference>
<feature type="domain" description="GGDEF" evidence="2">
    <location>
        <begin position="254"/>
        <end position="387"/>
    </location>
</feature>
<dbReference type="Gene3D" id="3.20.20.450">
    <property type="entry name" value="EAL domain"/>
    <property type="match status" value="1"/>
</dbReference>
<name>A0A553JUM3_SHEHA</name>
<sequence length="644" mass="73436">MSKNNNLKSNNISKVSGEQKIETSLFYSDSTSIKQTLEASLRSASLLELSSTISVDSNFIRDLKSIYQKTRFSVDIDTCVLFRFVNGLWWEVMPVIEAHKFIDDCRWTKVPKNQVNSIEPLFEIRDEVVSHRESMGSNSDIYHLLSQGNVHFERFKTEHGGVAFKPSDSKVFSQYDSAFLAYIAAIISLCVDKDVSSHYLKDVYDSLQNIADKLNDDNQDENTISAILLDPVTGLHNKLGFLRVIQFLVDKKQSNSFVIVLSLEMSGGSINLLDEEVKSVFLKMAIVRLKGIIPDNNTLSILNSSEFAFIMIDSTQEEVIQTLSDVMDSFLNYLLVDGHPMACELRAGYSCYPSCESEPNELLRMAYIALYQAKNTPSRRAVGYQDEIVQELRLHLELAHCLPRAIEDQEFILYFQPIVKTTKLDEEIHHYEALIRWKHPIKGMIPPDRFIEIAEKSGDIIAIGYWVIHEVCRCLSLPTVSDDVGVSINLSPVQFKEERLVQNITSIVNEYGISPERITIEITETSAMQDNELTKEKFSEFHEEGFKLSMDDFGTGYSSLSYLLNFHFDIIKIDKSFIDNTLVDVQYEIIAQTVVKLAHDLSLVVVCEGIETDEQFKMVSEWKTDMIQGYLISKPKPWSEFYSN</sequence>
<dbReference type="InterPro" id="IPR000160">
    <property type="entry name" value="GGDEF_dom"/>
</dbReference>
<dbReference type="GO" id="GO:0071111">
    <property type="term" value="F:cyclic-guanylate-specific phosphodiesterase activity"/>
    <property type="evidence" value="ECO:0007669"/>
    <property type="project" value="InterPro"/>
</dbReference>
<dbReference type="PANTHER" id="PTHR33121:SF71">
    <property type="entry name" value="OXYGEN SENSOR PROTEIN DOSP"/>
    <property type="match status" value="1"/>
</dbReference>
<dbReference type="Proteomes" id="UP000318126">
    <property type="component" value="Unassembled WGS sequence"/>
</dbReference>
<dbReference type="Pfam" id="PF00563">
    <property type="entry name" value="EAL"/>
    <property type="match status" value="1"/>
</dbReference>
<evidence type="ECO:0000259" key="1">
    <source>
        <dbReference type="PROSITE" id="PS50883"/>
    </source>
</evidence>
<dbReference type="CDD" id="cd01948">
    <property type="entry name" value="EAL"/>
    <property type="match status" value="1"/>
</dbReference>
<dbReference type="InterPro" id="IPR001633">
    <property type="entry name" value="EAL_dom"/>
</dbReference>